<gene>
    <name evidence="2" type="ORF">SVUK_LOCUS14538</name>
</gene>
<accession>A0A3P7J289</accession>
<keyword evidence="1" id="KW-0812">Transmembrane</keyword>
<evidence type="ECO:0000256" key="1">
    <source>
        <dbReference type="SAM" id="Phobius"/>
    </source>
</evidence>
<organism evidence="2 3">
    <name type="scientific">Strongylus vulgaris</name>
    <name type="common">Blood worm</name>
    <dbReference type="NCBI Taxonomy" id="40348"/>
    <lineage>
        <taxon>Eukaryota</taxon>
        <taxon>Metazoa</taxon>
        <taxon>Ecdysozoa</taxon>
        <taxon>Nematoda</taxon>
        <taxon>Chromadorea</taxon>
        <taxon>Rhabditida</taxon>
        <taxon>Rhabditina</taxon>
        <taxon>Rhabditomorpha</taxon>
        <taxon>Strongyloidea</taxon>
        <taxon>Strongylidae</taxon>
        <taxon>Strongylus</taxon>
    </lineage>
</organism>
<dbReference type="InterPro" id="IPR038900">
    <property type="entry name" value="TMC"/>
</dbReference>
<name>A0A3P7J289_STRVU</name>
<feature type="transmembrane region" description="Helical" evidence="1">
    <location>
        <begin position="127"/>
        <end position="148"/>
    </location>
</feature>
<reference evidence="2 3" key="1">
    <citation type="submission" date="2018-11" db="EMBL/GenBank/DDBJ databases">
        <authorList>
            <consortium name="Pathogen Informatics"/>
        </authorList>
    </citation>
    <scope>NUCLEOTIDE SEQUENCE [LARGE SCALE GENOMIC DNA]</scope>
</reference>
<protein>
    <submittedName>
        <fullName evidence="2">Uncharacterized protein</fullName>
    </submittedName>
</protein>
<dbReference type="EMBL" id="UYYB01105486">
    <property type="protein sequence ID" value="VDM79540.1"/>
    <property type="molecule type" value="Genomic_DNA"/>
</dbReference>
<proteinExistence type="predicted"/>
<dbReference type="OrthoDB" id="5831905at2759"/>
<keyword evidence="1" id="KW-1133">Transmembrane helix</keyword>
<dbReference type="Proteomes" id="UP000270094">
    <property type="component" value="Unassembled WGS sequence"/>
</dbReference>
<dbReference type="PANTHER" id="PTHR23302:SF65">
    <property type="entry name" value="TRANSMEMBRANE CHANNEL-LIKE PROTEIN 2"/>
    <property type="match status" value="1"/>
</dbReference>
<dbReference type="GO" id="GO:0005886">
    <property type="term" value="C:plasma membrane"/>
    <property type="evidence" value="ECO:0007669"/>
    <property type="project" value="InterPro"/>
</dbReference>
<keyword evidence="3" id="KW-1185">Reference proteome</keyword>
<sequence>MPALTFRLVIACQLSGEDDEDEEDTRTMSKDRILEAIRHKREIIGKLRSQPWNMKRKRRTLKVAQRHLQRQEAKVSKVRLFKAEAGRRITLMSRWFDNIKIYLIPWEAKIKRIESHFGSVVSSYFTFLRWTLGVNVTMTVIMLMFVIIPEGYMEYSLIFYEVNLQYLLHEACQYALKITTTTVI</sequence>
<dbReference type="PANTHER" id="PTHR23302">
    <property type="entry name" value="TRANSMEMBRANE CHANNEL-RELATED"/>
    <property type="match status" value="1"/>
</dbReference>
<dbReference type="GO" id="GO:0008381">
    <property type="term" value="F:mechanosensitive monoatomic ion channel activity"/>
    <property type="evidence" value="ECO:0007669"/>
    <property type="project" value="TreeGrafter"/>
</dbReference>
<dbReference type="AlphaFoldDB" id="A0A3P7J289"/>
<keyword evidence="1" id="KW-0472">Membrane</keyword>
<evidence type="ECO:0000313" key="2">
    <source>
        <dbReference type="EMBL" id="VDM79540.1"/>
    </source>
</evidence>
<evidence type="ECO:0000313" key="3">
    <source>
        <dbReference type="Proteomes" id="UP000270094"/>
    </source>
</evidence>